<feature type="transmembrane region" description="Helical" evidence="1">
    <location>
        <begin position="141"/>
        <end position="158"/>
    </location>
</feature>
<dbReference type="EMBL" id="FNNZ01000035">
    <property type="protein sequence ID" value="SDX54859.1"/>
    <property type="molecule type" value="Genomic_DNA"/>
</dbReference>
<name>A0A1H3CN44_THIRO</name>
<evidence type="ECO:0000313" key="2">
    <source>
        <dbReference type="EMBL" id="SDX54859.1"/>
    </source>
</evidence>
<keyword evidence="3" id="KW-1185">Reference proteome</keyword>
<sequence length="364" mass="38897">MLTPTHLVAGQTAYLAVCVASGNPPAPNEALVALGAAMLPDLDSRQSYIGRLVPPLSTWIGTRFGHRTLTHSLAAQVVALIIAWWLIPTGYFIALAAGWISHSVADMMTRSGVCWFWPSLARCVLPGNPRYRMEVLGHGELWFLSIMVLLGLVLMPLAQRAEGTTGLIRSAIGDIATARRDFDADKGRLAFTLTLRGRDNLSYADVSGTYSVIGPWREDGFLIATSGGPRSSCGSTACDWYAAHADLTRAGAQTTTSFELRAEVTSAEAIRTALAPLAADEIYLLGTFIAPESKAALPTVAISGDEVTLFYATPPMLDAWSTRALTAVELTVQARHAPGVDPGQLGPIGPAAPTIDPRIMRWLE</sequence>
<evidence type="ECO:0000256" key="1">
    <source>
        <dbReference type="SAM" id="Phobius"/>
    </source>
</evidence>
<dbReference type="AlphaFoldDB" id="A0A1H3CN44"/>
<dbReference type="RefSeq" id="WP_093037776.1">
    <property type="nucleotide sequence ID" value="NZ_FNNZ01000035.1"/>
</dbReference>
<dbReference type="OrthoDB" id="5459053at2"/>
<dbReference type="STRING" id="1058.SAMN05421783_13525"/>
<dbReference type="Pfam" id="PF04307">
    <property type="entry name" value="YdjM"/>
    <property type="match status" value="1"/>
</dbReference>
<dbReference type="InterPro" id="IPR007404">
    <property type="entry name" value="YdjM-like"/>
</dbReference>
<evidence type="ECO:0000313" key="3">
    <source>
        <dbReference type="Proteomes" id="UP000198816"/>
    </source>
</evidence>
<dbReference type="Proteomes" id="UP000198816">
    <property type="component" value="Unassembled WGS sequence"/>
</dbReference>
<dbReference type="PANTHER" id="PTHR35531">
    <property type="entry name" value="INNER MEMBRANE PROTEIN YBCI-RELATED"/>
    <property type="match status" value="1"/>
</dbReference>
<gene>
    <name evidence="2" type="ORF">SAMN05421783_13525</name>
</gene>
<feature type="transmembrane region" description="Helical" evidence="1">
    <location>
        <begin position="73"/>
        <end position="100"/>
    </location>
</feature>
<proteinExistence type="predicted"/>
<reference evidence="3" key="1">
    <citation type="submission" date="2016-10" db="EMBL/GenBank/DDBJ databases">
        <authorList>
            <person name="Varghese N."/>
            <person name="Submissions S."/>
        </authorList>
    </citation>
    <scope>NUCLEOTIDE SEQUENCE [LARGE SCALE GENOMIC DNA]</scope>
    <source>
        <strain evidence="3">DSM 217</strain>
    </source>
</reference>
<organism evidence="2 3">
    <name type="scientific">Thiocapsa roseopersicina</name>
    <dbReference type="NCBI Taxonomy" id="1058"/>
    <lineage>
        <taxon>Bacteria</taxon>
        <taxon>Pseudomonadati</taxon>
        <taxon>Pseudomonadota</taxon>
        <taxon>Gammaproteobacteria</taxon>
        <taxon>Chromatiales</taxon>
        <taxon>Chromatiaceae</taxon>
        <taxon>Thiocapsa</taxon>
    </lineage>
</organism>
<accession>A0A1H3CN44</accession>
<keyword evidence="1" id="KW-0812">Transmembrane</keyword>
<keyword evidence="1" id="KW-1133">Transmembrane helix</keyword>
<keyword evidence="1" id="KW-0472">Membrane</keyword>
<dbReference type="PANTHER" id="PTHR35531:SF1">
    <property type="entry name" value="INNER MEMBRANE PROTEIN YBCI-RELATED"/>
    <property type="match status" value="1"/>
</dbReference>
<protein>
    <submittedName>
        <fullName evidence="2">Inner membrane protein</fullName>
    </submittedName>
</protein>